<organism evidence="3 5">
    <name type="scientific">Sporisorium scitamineum</name>
    <dbReference type="NCBI Taxonomy" id="49012"/>
    <lineage>
        <taxon>Eukaryota</taxon>
        <taxon>Fungi</taxon>
        <taxon>Dikarya</taxon>
        <taxon>Basidiomycota</taxon>
        <taxon>Ustilaginomycotina</taxon>
        <taxon>Ustilaginomycetes</taxon>
        <taxon>Ustilaginales</taxon>
        <taxon>Ustilaginaceae</taxon>
        <taxon>Sporisorium</taxon>
    </lineage>
</organism>
<reference evidence="3" key="2">
    <citation type="submission" date="2014-06" db="EMBL/GenBank/DDBJ databases">
        <authorList>
            <person name="Berkman J.Paul."/>
        </authorList>
    </citation>
    <scope>NUCLEOTIDE SEQUENCE [LARGE SCALE GENOMIC DNA]</scope>
</reference>
<protein>
    <submittedName>
        <fullName evidence="3">Uncharacterized protein</fullName>
    </submittedName>
</protein>
<feature type="signal peptide" evidence="2">
    <location>
        <begin position="1"/>
        <end position="20"/>
    </location>
</feature>
<name>A0A0F7RSL6_9BASI</name>
<keyword evidence="5" id="KW-1185">Reference proteome</keyword>
<dbReference type="AlphaFoldDB" id="A0A0F7RSL6"/>
<evidence type="ECO:0000256" key="2">
    <source>
        <dbReference type="SAM" id="SignalP"/>
    </source>
</evidence>
<feature type="chain" id="PRO_5015038955" evidence="2">
    <location>
        <begin position="21"/>
        <end position="283"/>
    </location>
</feature>
<feature type="region of interest" description="Disordered" evidence="1">
    <location>
        <begin position="43"/>
        <end position="137"/>
    </location>
</feature>
<reference evidence="4" key="1">
    <citation type="submission" date="2014-06" db="EMBL/GenBank/DDBJ databases">
        <authorList>
            <person name="Ju J."/>
            <person name="Zhang J."/>
        </authorList>
    </citation>
    <scope>NUCLEOTIDE SEQUENCE</scope>
    <source>
        <strain evidence="4">SscI8</strain>
    </source>
</reference>
<dbReference type="Proteomes" id="UP000242770">
    <property type="component" value="Unassembled WGS sequence"/>
</dbReference>
<feature type="compositionally biased region" description="Basic and acidic residues" evidence="1">
    <location>
        <begin position="123"/>
        <end position="133"/>
    </location>
</feature>
<sequence>MKLKISFVVLALASSALTLAAPLPQPVGGGVFGKLGSASGRIFGKSPSSRRLVDSSSRELPSAKSSDLAEETESIGSGSEHDASRPPHYSGPGSGPAAHSGYGGYPAQTQPHYGMQKLTPDGSGEHPPARAADEYAPSYGSSLYPSAHSYPKLGDSSYPAVHSSPHYGGGGGVGSSYAPGSHIYPGGQHTAAPDYYLPASSGHDYFGTSPPKSEEPASPWYSFFSESHYPYRGESYPAFLPEHHWQHGESGPPGEKVPGLYNPRLVETVHHDYEGFGWESRRN</sequence>
<keyword evidence="2" id="KW-0732">Signal</keyword>
<evidence type="ECO:0000313" key="3">
    <source>
        <dbReference type="EMBL" id="CDR99115.1"/>
    </source>
</evidence>
<gene>
    <name evidence="3" type="primary">SSCI13930.1</name>
    <name evidence="4" type="ORF">SPSC_04518</name>
</gene>
<evidence type="ECO:0000256" key="1">
    <source>
        <dbReference type="SAM" id="MobiDB-lite"/>
    </source>
</evidence>
<dbReference type="EMBL" id="CCFA01000721">
    <property type="protein sequence ID" value="CDR99115.1"/>
    <property type="molecule type" value="Genomic_DNA"/>
</dbReference>
<evidence type="ECO:0000313" key="4">
    <source>
        <dbReference type="EMBL" id="CDU24685.1"/>
    </source>
</evidence>
<evidence type="ECO:0000313" key="5">
    <source>
        <dbReference type="Proteomes" id="UP000242770"/>
    </source>
</evidence>
<accession>A0A0F7RSL6</accession>
<reference evidence="5" key="3">
    <citation type="submission" date="2014-06" db="EMBL/GenBank/DDBJ databases">
        <authorList>
            <person name="Berkman P.J."/>
        </authorList>
    </citation>
    <scope>NUCLEOTIDE SEQUENCE [LARGE SCALE GENOMIC DNA]</scope>
</reference>
<dbReference type="EMBL" id="LK056680">
    <property type="protein sequence ID" value="CDU24685.1"/>
    <property type="molecule type" value="Genomic_DNA"/>
</dbReference>
<proteinExistence type="predicted"/>